<sequence>MYSFFKFQSLIEPGLVRKGTWREHHILPRVSSPTEGCRTPESCLSPGRMRQPRGLRVCEPVCLQGLKKQNECAPGMTASSTSSMSGFWTQFKVSFGASFFE</sequence>
<evidence type="ECO:0000313" key="2">
    <source>
        <dbReference type="Proteomes" id="UP000182444"/>
    </source>
</evidence>
<gene>
    <name evidence="1" type="ORF">YALI1_B02082g</name>
</gene>
<dbReference type="AlphaFoldDB" id="A0A1D8N622"/>
<reference evidence="1 2" key="1">
    <citation type="journal article" date="2016" name="PLoS ONE">
        <title>Sequence Assembly of Yarrowia lipolytica Strain W29/CLIB89 Shows Transposable Element Diversity.</title>
        <authorList>
            <person name="Magnan C."/>
            <person name="Yu J."/>
            <person name="Chang I."/>
            <person name="Jahn E."/>
            <person name="Kanomata Y."/>
            <person name="Wu J."/>
            <person name="Zeller M."/>
            <person name="Oakes M."/>
            <person name="Baldi P."/>
            <person name="Sandmeyer S."/>
        </authorList>
    </citation>
    <scope>NUCLEOTIDE SEQUENCE [LARGE SCALE GENOMIC DNA]</scope>
    <source>
        <strain evidence="2">CLIB89(W29)</strain>
    </source>
</reference>
<dbReference type="Proteomes" id="UP000182444">
    <property type="component" value="Chromosome 1B"/>
</dbReference>
<proteinExistence type="predicted"/>
<dbReference type="GeneID" id="94582606"/>
<accession>A0A1D8N622</accession>
<dbReference type="VEuPathDB" id="FungiDB:YALI1_B02082g"/>
<name>A0A1D8N622_YARLL</name>
<dbReference type="EMBL" id="CP017554">
    <property type="protein sequence ID" value="AOW01064.1"/>
    <property type="molecule type" value="Genomic_DNA"/>
</dbReference>
<protein>
    <submittedName>
        <fullName evidence="1">Uncharacterized protein</fullName>
    </submittedName>
</protein>
<dbReference type="RefSeq" id="XP_068138044.1">
    <property type="nucleotide sequence ID" value="XM_068281943.1"/>
</dbReference>
<organism evidence="1 2">
    <name type="scientific">Yarrowia lipolytica</name>
    <name type="common">Candida lipolytica</name>
    <dbReference type="NCBI Taxonomy" id="4952"/>
    <lineage>
        <taxon>Eukaryota</taxon>
        <taxon>Fungi</taxon>
        <taxon>Dikarya</taxon>
        <taxon>Ascomycota</taxon>
        <taxon>Saccharomycotina</taxon>
        <taxon>Dipodascomycetes</taxon>
        <taxon>Dipodascales</taxon>
        <taxon>Dipodascales incertae sedis</taxon>
        <taxon>Yarrowia</taxon>
    </lineage>
</organism>
<evidence type="ECO:0000313" key="1">
    <source>
        <dbReference type="EMBL" id="AOW01064.1"/>
    </source>
</evidence>